<keyword evidence="5" id="KW-0597">Phosphoprotein</keyword>
<feature type="transmembrane region" description="Helical" evidence="15">
    <location>
        <begin position="266"/>
        <end position="284"/>
    </location>
</feature>
<sequence>MSHCFHCQLPIVGAPITVTIDGQAQPMCCPGCAAVAQAIVAGGLQQFYRYRETPNVTPDSNPIDFSVFDVPELQADFVTGPAAERHAHVLLDGISCAACVWLIERHLQRFEGVKKIAVNASTHRAQLVFDSERIALSRLMEELGRIGYAPVPASDDNQRAHWQQARNRLLMRLGVAGFGMMQVMMVAFALYAGALQDFDGVWQHFFRWVSLVVATPVVLFAAQPFFHAAYRSIKMKHLVMDVPVAIAIGGAYLASVWATVSNTGDVYFESVSMFTFFLLLGRFLEQQLRHKNANSLAQVALRMPLTARRRVDDEREEVVPLKQLRCGDHVKVLAGEILPCDGVLLAGATRVDEALLTGESEAVAKTVGDRVIAGSVNVDSQVWLLAEAVGADTQLSAIEQLVARADAEKPQQVSAADKLARFFVGRLLIVAALVGGFWWWYEPAQAFWITLSVLVVTCPCALSLATPVALTRAHMVLREAGLLVTRGHFLETLANVDTVVFDKTGTLTQGRSQLIDVRPLTSTLNEAQCATLAGHLEQGSHHPVARAFERLPEKWCAMNSEQSLAVVNHVQHQSLGVSGDWQGRALRFGRAELFTDWYALAPPDDTQRWLLLGDERQPLAWLALADPLRDDARECVAALRQRGVRVLLLSGDVVARAHNIATAVGIDEAAGGLLPQDKLARVQALQAQGHCVLMVGDGINDVPVLAAANVSVAMAGATDLAQARADGLLTNGRLQTLLTSFSVAQACRQTIRQNLRWALLYNLVALPFAALGWVPPYLAAAGMSLSSLAVVVNALRLKAPVLSSPGRAMHTSEQR</sequence>
<keyword evidence="3" id="KW-0813">Transport</keyword>
<dbReference type="InterPro" id="IPR018303">
    <property type="entry name" value="ATPase_P-typ_P_site"/>
</dbReference>
<dbReference type="RefSeq" id="WP_183910824.1">
    <property type="nucleotide sequence ID" value="NZ_JACHXZ010000003.1"/>
</dbReference>
<feature type="transmembrane region" description="Helical" evidence="15">
    <location>
        <begin position="238"/>
        <end position="260"/>
    </location>
</feature>
<dbReference type="Gene3D" id="3.40.50.1000">
    <property type="entry name" value="HAD superfamily/HAD-like"/>
    <property type="match status" value="1"/>
</dbReference>
<dbReference type="InterPro" id="IPR008250">
    <property type="entry name" value="ATPase_P-typ_transduc_dom_A_sf"/>
</dbReference>
<dbReference type="GO" id="GO:0016887">
    <property type="term" value="F:ATP hydrolysis activity"/>
    <property type="evidence" value="ECO:0007669"/>
    <property type="project" value="InterPro"/>
</dbReference>
<evidence type="ECO:0000256" key="11">
    <source>
        <dbReference type="ARBA" id="ARBA00022967"/>
    </source>
</evidence>
<evidence type="ECO:0000256" key="10">
    <source>
        <dbReference type="ARBA" id="ARBA00022842"/>
    </source>
</evidence>
<dbReference type="AlphaFoldDB" id="A0A839USB4"/>
<dbReference type="GO" id="GO:0043682">
    <property type="term" value="F:P-type divalent copper transporter activity"/>
    <property type="evidence" value="ECO:0007669"/>
    <property type="project" value="TreeGrafter"/>
</dbReference>
<dbReference type="SUPFAM" id="SSF55008">
    <property type="entry name" value="HMA, heavy metal-associated domain"/>
    <property type="match status" value="1"/>
</dbReference>
<comment type="caution">
    <text evidence="17">The sequence shown here is derived from an EMBL/GenBank/DDBJ whole genome shotgun (WGS) entry which is preliminary data.</text>
</comment>
<dbReference type="InterPro" id="IPR059000">
    <property type="entry name" value="ATPase_P-type_domA"/>
</dbReference>
<dbReference type="GO" id="GO:0005507">
    <property type="term" value="F:copper ion binding"/>
    <property type="evidence" value="ECO:0007669"/>
    <property type="project" value="TreeGrafter"/>
</dbReference>
<dbReference type="InterPro" id="IPR023298">
    <property type="entry name" value="ATPase_P-typ_TM_dom_sf"/>
</dbReference>
<dbReference type="Pfam" id="PF00122">
    <property type="entry name" value="E1-E2_ATPase"/>
    <property type="match status" value="1"/>
</dbReference>
<dbReference type="EMBL" id="JACHXZ010000003">
    <property type="protein sequence ID" value="MBB3169349.1"/>
    <property type="molecule type" value="Genomic_DNA"/>
</dbReference>
<feature type="transmembrane region" description="Helical" evidence="15">
    <location>
        <begin position="757"/>
        <end position="774"/>
    </location>
</feature>
<feature type="transmembrane region" description="Helical" evidence="15">
    <location>
        <begin position="169"/>
        <end position="193"/>
    </location>
</feature>
<keyword evidence="10" id="KW-0460">Magnesium</keyword>
<evidence type="ECO:0000256" key="2">
    <source>
        <dbReference type="ARBA" id="ARBA00006024"/>
    </source>
</evidence>
<feature type="domain" description="HMA" evidence="16">
    <location>
        <begin position="85"/>
        <end position="151"/>
    </location>
</feature>
<dbReference type="PRINTS" id="PR00119">
    <property type="entry name" value="CATATPASE"/>
</dbReference>
<gene>
    <name evidence="17" type="ORF">FHS30_002557</name>
</gene>
<dbReference type="GO" id="GO:0055070">
    <property type="term" value="P:copper ion homeostasis"/>
    <property type="evidence" value="ECO:0007669"/>
    <property type="project" value="TreeGrafter"/>
</dbReference>
<dbReference type="PANTHER" id="PTHR43520">
    <property type="entry name" value="ATP7, ISOFORM B"/>
    <property type="match status" value="1"/>
</dbReference>
<dbReference type="PROSITE" id="PS50846">
    <property type="entry name" value="HMA_2"/>
    <property type="match status" value="1"/>
</dbReference>
<keyword evidence="4 15" id="KW-1003">Cell membrane</keyword>
<dbReference type="SUPFAM" id="SSF81665">
    <property type="entry name" value="Calcium ATPase, transmembrane domain M"/>
    <property type="match status" value="1"/>
</dbReference>
<dbReference type="NCBIfam" id="TIGR01511">
    <property type="entry name" value="ATPase-IB1_Cu"/>
    <property type="match status" value="1"/>
</dbReference>
<evidence type="ECO:0000256" key="3">
    <source>
        <dbReference type="ARBA" id="ARBA00022448"/>
    </source>
</evidence>
<evidence type="ECO:0000259" key="16">
    <source>
        <dbReference type="PROSITE" id="PS50846"/>
    </source>
</evidence>
<name>A0A839USB4_9GAMM</name>
<proteinExistence type="inferred from homology"/>
<protein>
    <submittedName>
        <fullName evidence="17">Cu2+-exporting ATPase</fullName>
    </submittedName>
</protein>
<evidence type="ECO:0000313" key="17">
    <source>
        <dbReference type="EMBL" id="MBB3169349.1"/>
    </source>
</evidence>
<evidence type="ECO:0000256" key="5">
    <source>
        <dbReference type="ARBA" id="ARBA00022553"/>
    </source>
</evidence>
<keyword evidence="6 15" id="KW-0812">Transmembrane</keyword>
<dbReference type="NCBIfam" id="TIGR01494">
    <property type="entry name" value="ATPase_P-type"/>
    <property type="match status" value="2"/>
</dbReference>
<dbReference type="NCBIfam" id="TIGR01525">
    <property type="entry name" value="ATPase-IB_hvy"/>
    <property type="match status" value="1"/>
</dbReference>
<dbReference type="CDD" id="cd00371">
    <property type="entry name" value="HMA"/>
    <property type="match status" value="1"/>
</dbReference>
<dbReference type="SUPFAM" id="SSF56784">
    <property type="entry name" value="HAD-like"/>
    <property type="match status" value="1"/>
</dbReference>
<dbReference type="GO" id="GO:0005524">
    <property type="term" value="F:ATP binding"/>
    <property type="evidence" value="ECO:0007669"/>
    <property type="project" value="UniProtKB-UniRule"/>
</dbReference>
<dbReference type="CDD" id="cd02079">
    <property type="entry name" value="P-type_ATPase_HM"/>
    <property type="match status" value="1"/>
</dbReference>
<keyword evidence="18" id="KW-1185">Reference proteome</keyword>
<evidence type="ECO:0000256" key="14">
    <source>
        <dbReference type="ARBA" id="ARBA00023136"/>
    </source>
</evidence>
<organism evidence="17 18">
    <name type="scientific">Simiduia aestuariiviva</name>
    <dbReference type="NCBI Taxonomy" id="1510459"/>
    <lineage>
        <taxon>Bacteria</taxon>
        <taxon>Pseudomonadati</taxon>
        <taxon>Pseudomonadota</taxon>
        <taxon>Gammaproteobacteria</taxon>
        <taxon>Cellvibrionales</taxon>
        <taxon>Cellvibrionaceae</taxon>
        <taxon>Simiduia</taxon>
    </lineage>
</organism>
<keyword evidence="13" id="KW-0406">Ion transport</keyword>
<dbReference type="Pfam" id="PF12156">
    <property type="entry name" value="ATPase-cat_bd"/>
    <property type="match status" value="1"/>
</dbReference>
<accession>A0A839USB4</accession>
<evidence type="ECO:0000256" key="6">
    <source>
        <dbReference type="ARBA" id="ARBA00022692"/>
    </source>
</evidence>
<dbReference type="Proteomes" id="UP000559987">
    <property type="component" value="Unassembled WGS sequence"/>
</dbReference>
<dbReference type="InterPro" id="IPR023299">
    <property type="entry name" value="ATPase_P-typ_cyto_dom_N"/>
</dbReference>
<evidence type="ECO:0000256" key="15">
    <source>
        <dbReference type="RuleBase" id="RU362081"/>
    </source>
</evidence>
<comment type="similarity">
    <text evidence="2 15">Belongs to the cation transport ATPase (P-type) (TC 3.A.3) family. Type IB subfamily.</text>
</comment>
<keyword evidence="11" id="KW-1278">Translocase</keyword>
<keyword evidence="7 15" id="KW-0479">Metal-binding</keyword>
<dbReference type="SUPFAM" id="SSF81653">
    <property type="entry name" value="Calcium ATPase, transduction domain A"/>
    <property type="match status" value="1"/>
</dbReference>
<dbReference type="InterPro" id="IPR023214">
    <property type="entry name" value="HAD_sf"/>
</dbReference>
<dbReference type="Gene3D" id="3.30.70.100">
    <property type="match status" value="1"/>
</dbReference>
<feature type="transmembrane region" description="Helical" evidence="15">
    <location>
        <begin position="205"/>
        <end position="226"/>
    </location>
</feature>
<feature type="transmembrane region" description="Helical" evidence="15">
    <location>
        <begin position="447"/>
        <end position="470"/>
    </location>
</feature>
<dbReference type="Pfam" id="PF00403">
    <property type="entry name" value="HMA"/>
    <property type="match status" value="1"/>
</dbReference>
<evidence type="ECO:0000256" key="8">
    <source>
        <dbReference type="ARBA" id="ARBA00022741"/>
    </source>
</evidence>
<evidence type="ECO:0000313" key="18">
    <source>
        <dbReference type="Proteomes" id="UP000559987"/>
    </source>
</evidence>
<feature type="transmembrane region" description="Helical" evidence="15">
    <location>
        <begin position="419"/>
        <end position="441"/>
    </location>
</feature>
<evidence type="ECO:0000256" key="13">
    <source>
        <dbReference type="ARBA" id="ARBA00023065"/>
    </source>
</evidence>
<keyword evidence="8 15" id="KW-0547">Nucleotide-binding</keyword>
<dbReference type="PANTHER" id="PTHR43520:SF5">
    <property type="entry name" value="CATION-TRANSPORTING P-TYPE ATPASE-RELATED"/>
    <property type="match status" value="1"/>
</dbReference>
<keyword evidence="14 15" id="KW-0472">Membrane</keyword>
<reference evidence="17 18" key="1">
    <citation type="submission" date="2020-08" db="EMBL/GenBank/DDBJ databases">
        <title>Genomic Encyclopedia of Type Strains, Phase III (KMG-III): the genomes of soil and plant-associated and newly described type strains.</title>
        <authorList>
            <person name="Whitman W."/>
        </authorList>
    </citation>
    <scope>NUCLEOTIDE SEQUENCE [LARGE SCALE GENOMIC DNA]</scope>
    <source>
        <strain evidence="17 18">CECT 8571</strain>
    </source>
</reference>
<dbReference type="InterPro" id="IPR001757">
    <property type="entry name" value="P_typ_ATPase"/>
</dbReference>
<comment type="subcellular location">
    <subcellularLocation>
        <location evidence="1">Cell membrane</location>
        <topology evidence="1">Multi-pass membrane protein</topology>
    </subcellularLocation>
</comment>
<dbReference type="InterPro" id="IPR006121">
    <property type="entry name" value="HMA_dom"/>
</dbReference>
<dbReference type="InterPro" id="IPR036163">
    <property type="entry name" value="HMA_dom_sf"/>
</dbReference>
<dbReference type="Gene3D" id="3.40.1110.10">
    <property type="entry name" value="Calcium-transporting ATPase, cytoplasmic domain N"/>
    <property type="match status" value="1"/>
</dbReference>
<evidence type="ECO:0000256" key="4">
    <source>
        <dbReference type="ARBA" id="ARBA00022475"/>
    </source>
</evidence>
<dbReference type="Pfam" id="PF00702">
    <property type="entry name" value="Hydrolase"/>
    <property type="match status" value="1"/>
</dbReference>
<keyword evidence="9 15" id="KW-0067">ATP-binding</keyword>
<evidence type="ECO:0000256" key="7">
    <source>
        <dbReference type="ARBA" id="ARBA00022723"/>
    </source>
</evidence>
<dbReference type="InterPro" id="IPR021993">
    <property type="entry name" value="ATPase-cat-bd"/>
</dbReference>
<evidence type="ECO:0000256" key="1">
    <source>
        <dbReference type="ARBA" id="ARBA00004651"/>
    </source>
</evidence>
<dbReference type="GO" id="GO:0005886">
    <property type="term" value="C:plasma membrane"/>
    <property type="evidence" value="ECO:0007669"/>
    <property type="project" value="UniProtKB-SubCell"/>
</dbReference>
<evidence type="ECO:0000256" key="9">
    <source>
        <dbReference type="ARBA" id="ARBA00022840"/>
    </source>
</evidence>
<dbReference type="InterPro" id="IPR036412">
    <property type="entry name" value="HAD-like_sf"/>
</dbReference>
<dbReference type="Gene3D" id="2.70.150.10">
    <property type="entry name" value="Calcium-transporting ATPase, cytoplasmic transduction domain A"/>
    <property type="match status" value="1"/>
</dbReference>
<keyword evidence="12 15" id="KW-1133">Transmembrane helix</keyword>
<evidence type="ECO:0000256" key="12">
    <source>
        <dbReference type="ARBA" id="ARBA00022989"/>
    </source>
</evidence>
<dbReference type="InterPro" id="IPR027256">
    <property type="entry name" value="P-typ_ATPase_IB"/>
</dbReference>
<dbReference type="PROSITE" id="PS00154">
    <property type="entry name" value="ATPASE_E1_E2"/>
    <property type="match status" value="1"/>
</dbReference>